<gene>
    <name evidence="2" type="ORF">SKAU_G00099490</name>
</gene>
<evidence type="ECO:0000313" key="3">
    <source>
        <dbReference type="Proteomes" id="UP001152622"/>
    </source>
</evidence>
<sequence length="92" mass="9977">MFRICMATSSEEQQGDFVLGALDGTAPEGRRTAGGLRTGSPGWNSPGGKVRLIGEPQRRNVGPLWREPEERHAKGGCVIPNDTYPTAWPDEV</sequence>
<proteinExistence type="predicted"/>
<evidence type="ECO:0000256" key="1">
    <source>
        <dbReference type="SAM" id="MobiDB-lite"/>
    </source>
</evidence>
<reference evidence="2" key="1">
    <citation type="journal article" date="2023" name="Science">
        <title>Genome structures resolve the early diversification of teleost fishes.</title>
        <authorList>
            <person name="Parey E."/>
            <person name="Louis A."/>
            <person name="Montfort J."/>
            <person name="Bouchez O."/>
            <person name="Roques C."/>
            <person name="Iampietro C."/>
            <person name="Lluch J."/>
            <person name="Castinel A."/>
            <person name="Donnadieu C."/>
            <person name="Desvignes T."/>
            <person name="Floi Bucao C."/>
            <person name="Jouanno E."/>
            <person name="Wen M."/>
            <person name="Mejri S."/>
            <person name="Dirks R."/>
            <person name="Jansen H."/>
            <person name="Henkel C."/>
            <person name="Chen W.J."/>
            <person name="Zahm M."/>
            <person name="Cabau C."/>
            <person name="Klopp C."/>
            <person name="Thompson A.W."/>
            <person name="Robinson-Rechavi M."/>
            <person name="Braasch I."/>
            <person name="Lecointre G."/>
            <person name="Bobe J."/>
            <person name="Postlethwait J.H."/>
            <person name="Berthelot C."/>
            <person name="Roest Crollius H."/>
            <person name="Guiguen Y."/>
        </authorList>
    </citation>
    <scope>NUCLEOTIDE SEQUENCE</scope>
    <source>
        <strain evidence="2">WJC10195</strain>
    </source>
</reference>
<accession>A0A9Q1FZ95</accession>
<feature type="region of interest" description="Disordered" evidence="1">
    <location>
        <begin position="22"/>
        <end position="53"/>
    </location>
</feature>
<dbReference type="Proteomes" id="UP001152622">
    <property type="component" value="Chromosome 3"/>
</dbReference>
<dbReference type="AlphaFoldDB" id="A0A9Q1FZ95"/>
<protein>
    <submittedName>
        <fullName evidence="2">Uncharacterized protein</fullName>
    </submittedName>
</protein>
<evidence type="ECO:0000313" key="2">
    <source>
        <dbReference type="EMBL" id="KAJ8369921.1"/>
    </source>
</evidence>
<comment type="caution">
    <text evidence="2">The sequence shown here is derived from an EMBL/GenBank/DDBJ whole genome shotgun (WGS) entry which is preliminary data.</text>
</comment>
<name>A0A9Q1FZ95_SYNKA</name>
<keyword evidence="3" id="KW-1185">Reference proteome</keyword>
<feature type="region of interest" description="Disordered" evidence="1">
    <location>
        <begin position="69"/>
        <end position="92"/>
    </location>
</feature>
<dbReference type="EMBL" id="JAINUF010000003">
    <property type="protein sequence ID" value="KAJ8369921.1"/>
    <property type="molecule type" value="Genomic_DNA"/>
</dbReference>
<organism evidence="2 3">
    <name type="scientific">Synaphobranchus kaupii</name>
    <name type="common">Kaup's arrowtooth eel</name>
    <dbReference type="NCBI Taxonomy" id="118154"/>
    <lineage>
        <taxon>Eukaryota</taxon>
        <taxon>Metazoa</taxon>
        <taxon>Chordata</taxon>
        <taxon>Craniata</taxon>
        <taxon>Vertebrata</taxon>
        <taxon>Euteleostomi</taxon>
        <taxon>Actinopterygii</taxon>
        <taxon>Neopterygii</taxon>
        <taxon>Teleostei</taxon>
        <taxon>Anguilliformes</taxon>
        <taxon>Synaphobranchidae</taxon>
        <taxon>Synaphobranchus</taxon>
    </lineage>
</organism>